<feature type="transmembrane region" description="Helical" evidence="1">
    <location>
        <begin position="88"/>
        <end position="106"/>
    </location>
</feature>
<reference evidence="4" key="1">
    <citation type="submission" date="2020-03" db="EMBL/GenBank/DDBJ databases">
        <title>Whole-genome sequence of the purple nonsulfur bacterium Rhodocyclus tenuis DSM112.</title>
        <authorList>
            <person name="Kyndt J.A."/>
            <person name="Meyer T.E."/>
        </authorList>
    </citation>
    <scope>NUCLEOTIDE SEQUENCE [LARGE SCALE GENOMIC DNA]</scope>
    <source>
        <strain evidence="4">DSM 112</strain>
    </source>
</reference>
<proteinExistence type="predicted"/>
<dbReference type="PANTHER" id="PTHR12526">
    <property type="entry name" value="GLYCOSYLTRANSFERASE"/>
    <property type="match status" value="1"/>
</dbReference>
<sequence>MNSIAIVSSQAASLVNFRGPLLRALSDKGLEVLALAPDYDIEMRSSVEALGAKPVDYGLSRTGINPLRDFFDCFRLFFLLRRLRPDVVLTYFIKPVIFGTLAAWLARIPRRFAMIEGLGFVYTDSGDKISLKRAILRVAVSVLYRFALARVSGVFFLNNDDANEFVRKRLVWPEKARCLGGIGVDLLEWAAAPVVKCPVTFLLVARLLREKGVIEYIEAARRVKSMYPETRFLLLGSSDTNPGNLPLADVEAWVAEGVVEWPGHVAVRPWMEQASVFVLPSYREGVPRSTQEAMAMARPVITTNVPGCRETVVDGENGFLVPVRDVGALAEKMLFFVERPEFIGRMGVKSRLMAEARFDVHEVNKRLMIFMGIQ</sequence>
<dbReference type="InterPro" id="IPR028098">
    <property type="entry name" value="Glyco_trans_4-like_N"/>
</dbReference>
<accession>A0ABX0WJW4</accession>
<dbReference type="Pfam" id="PF13692">
    <property type="entry name" value="Glyco_trans_1_4"/>
    <property type="match status" value="1"/>
</dbReference>
<comment type="caution">
    <text evidence="3">The sequence shown here is derived from an EMBL/GenBank/DDBJ whole genome shotgun (WGS) entry which is preliminary data.</text>
</comment>
<evidence type="ECO:0000313" key="4">
    <source>
        <dbReference type="Proteomes" id="UP000720344"/>
    </source>
</evidence>
<keyword evidence="4" id="KW-1185">Reference proteome</keyword>
<keyword evidence="1" id="KW-0472">Membrane</keyword>
<feature type="domain" description="Glycosyltransferase subfamily 4-like N-terminal" evidence="2">
    <location>
        <begin position="21"/>
        <end position="177"/>
    </location>
</feature>
<gene>
    <name evidence="3" type="ORF">HCX48_10240</name>
</gene>
<keyword evidence="1" id="KW-1133">Transmembrane helix</keyword>
<protein>
    <submittedName>
        <fullName evidence="3">Glycosyltransferase family 4 protein</fullName>
    </submittedName>
</protein>
<dbReference type="PANTHER" id="PTHR12526:SF638">
    <property type="entry name" value="SPORE COAT PROTEIN SA"/>
    <property type="match status" value="1"/>
</dbReference>
<organism evidence="3 4">
    <name type="scientific">Rhodocyclus gracilis</name>
    <dbReference type="NCBI Taxonomy" id="2929842"/>
    <lineage>
        <taxon>Bacteria</taxon>
        <taxon>Pseudomonadati</taxon>
        <taxon>Pseudomonadota</taxon>
        <taxon>Betaproteobacteria</taxon>
        <taxon>Rhodocyclales</taxon>
        <taxon>Rhodocyclaceae</taxon>
        <taxon>Rhodocyclus</taxon>
    </lineage>
</organism>
<dbReference type="Proteomes" id="UP000720344">
    <property type="component" value="Unassembled WGS sequence"/>
</dbReference>
<dbReference type="CDD" id="cd03808">
    <property type="entry name" value="GT4_CapM-like"/>
    <property type="match status" value="1"/>
</dbReference>
<dbReference type="SUPFAM" id="SSF53756">
    <property type="entry name" value="UDP-Glycosyltransferase/glycogen phosphorylase"/>
    <property type="match status" value="1"/>
</dbReference>
<keyword evidence="1" id="KW-0812">Transmembrane</keyword>
<dbReference type="Pfam" id="PF13579">
    <property type="entry name" value="Glyco_trans_4_4"/>
    <property type="match status" value="1"/>
</dbReference>
<dbReference type="EMBL" id="JAATWB010000006">
    <property type="protein sequence ID" value="NJA89600.1"/>
    <property type="molecule type" value="Genomic_DNA"/>
</dbReference>
<evidence type="ECO:0000313" key="3">
    <source>
        <dbReference type="EMBL" id="NJA89600.1"/>
    </source>
</evidence>
<evidence type="ECO:0000256" key="1">
    <source>
        <dbReference type="SAM" id="Phobius"/>
    </source>
</evidence>
<dbReference type="Gene3D" id="3.40.50.2000">
    <property type="entry name" value="Glycogen Phosphorylase B"/>
    <property type="match status" value="2"/>
</dbReference>
<evidence type="ECO:0000259" key="2">
    <source>
        <dbReference type="Pfam" id="PF13579"/>
    </source>
</evidence>
<name>A0ABX0WJW4_9RHOO</name>